<dbReference type="PANTHER" id="PTHR34580">
    <property type="match status" value="1"/>
</dbReference>
<comment type="caution">
    <text evidence="3">The sequence shown here is derived from an EMBL/GenBank/DDBJ whole genome shotgun (WGS) entry which is preliminary data.</text>
</comment>
<dbReference type="InterPro" id="IPR057727">
    <property type="entry name" value="WCX_dom"/>
</dbReference>
<organism evidence="3 4">
    <name type="scientific">Corynebacterium macginleyi</name>
    <dbReference type="NCBI Taxonomy" id="38290"/>
    <lineage>
        <taxon>Bacteria</taxon>
        <taxon>Bacillati</taxon>
        <taxon>Actinomycetota</taxon>
        <taxon>Actinomycetes</taxon>
        <taxon>Mycobacteriales</taxon>
        <taxon>Corynebacteriaceae</taxon>
        <taxon>Corynebacterium</taxon>
    </lineage>
</organism>
<dbReference type="RefSeq" id="WP_121911706.1">
    <property type="nucleotide sequence ID" value="NZ_CP069516.1"/>
</dbReference>
<feature type="domain" description="WCX" evidence="2">
    <location>
        <begin position="255"/>
        <end position="322"/>
    </location>
</feature>
<evidence type="ECO:0000313" key="3">
    <source>
        <dbReference type="EMBL" id="RMB60377.1"/>
    </source>
</evidence>
<reference evidence="3 4" key="1">
    <citation type="submission" date="2018-10" db="EMBL/GenBank/DDBJ databases">
        <title>Corynebacterium macginleyi genome sequencing and assembly of the type strain and two clinical samples.</title>
        <authorList>
            <person name="Bernier A.-M."/>
            <person name="Bernard K."/>
        </authorList>
    </citation>
    <scope>NUCLEOTIDE SEQUENCE [LARGE SCALE GENOMIC DNA]</scope>
    <source>
        <strain evidence="3 4">NML 120205</strain>
    </source>
</reference>
<dbReference type="GeneID" id="92746165"/>
<dbReference type="PROSITE" id="PS52050">
    <property type="entry name" value="WYL"/>
    <property type="match status" value="1"/>
</dbReference>
<dbReference type="Pfam" id="PF25583">
    <property type="entry name" value="WCX"/>
    <property type="match status" value="1"/>
</dbReference>
<protein>
    <submittedName>
        <fullName evidence="3">WYL domain-containing protein</fullName>
    </submittedName>
</protein>
<evidence type="ECO:0000259" key="2">
    <source>
        <dbReference type="Pfam" id="PF25583"/>
    </source>
</evidence>
<gene>
    <name evidence="3" type="ORF">D9543_06715</name>
</gene>
<accession>A0A3M0H5J3</accession>
<proteinExistence type="predicted"/>
<evidence type="ECO:0000259" key="1">
    <source>
        <dbReference type="Pfam" id="PF13280"/>
    </source>
</evidence>
<dbReference type="OrthoDB" id="3268930at2"/>
<feature type="domain" description="WYL" evidence="1">
    <location>
        <begin position="158"/>
        <end position="226"/>
    </location>
</feature>
<dbReference type="AlphaFoldDB" id="A0A3M0H5J3"/>
<sequence length="328" mass="35142">MVASRSTPNRQNAAVERLTNLSFALQGAANSGGSPDRSAAWIRSHVAGYGDKSDEAFTKALARDIATLQRAGVPIVHTGGDSGASYRLDQSNYQLPPVEFSPEEAMVLGIAGGVGTPGGLSDFSLSGWTKIAASGASRNLEGAPVYTAVNDITRLAPEVITSVLAAVRNKIRITFAYRPHPAAETVRRTMDPWGVVNHQSRIYIVGFDVDRAAPRVFRALRLSDIKRSQQPAEHSEPTVDIDKLVKETLQRGEKVDATLDIPQGQAQELESAGKRTAAGTVILTGVRKDWLVRTAAGYAPEVEVLDPPEVRADIINLLRAAADQNGAW</sequence>
<dbReference type="EMBL" id="REGC01000007">
    <property type="protein sequence ID" value="RMB60377.1"/>
    <property type="molecule type" value="Genomic_DNA"/>
</dbReference>
<dbReference type="InterPro" id="IPR026881">
    <property type="entry name" value="WYL_dom"/>
</dbReference>
<evidence type="ECO:0000313" key="4">
    <source>
        <dbReference type="Proteomes" id="UP000270649"/>
    </source>
</evidence>
<dbReference type="Pfam" id="PF13280">
    <property type="entry name" value="WYL"/>
    <property type="match status" value="1"/>
</dbReference>
<dbReference type="InterPro" id="IPR051534">
    <property type="entry name" value="CBASS_pafABC_assoc_protein"/>
</dbReference>
<dbReference type="Proteomes" id="UP000270649">
    <property type="component" value="Unassembled WGS sequence"/>
</dbReference>
<dbReference type="PANTHER" id="PTHR34580:SF3">
    <property type="entry name" value="PROTEIN PAFB"/>
    <property type="match status" value="1"/>
</dbReference>
<name>A0A3M0H5J3_9CORY</name>